<evidence type="ECO:0000313" key="6">
    <source>
        <dbReference type="Proteomes" id="UP000275267"/>
    </source>
</evidence>
<feature type="compositionally biased region" description="Basic and acidic residues" evidence="3">
    <location>
        <begin position="300"/>
        <end position="315"/>
    </location>
</feature>
<comment type="caution">
    <text evidence="5">The sequence shown here is derived from an EMBL/GenBank/DDBJ whole genome shotgun (WGS) entry which is preliminary data.</text>
</comment>
<dbReference type="Proteomes" id="UP000275267">
    <property type="component" value="Unassembled WGS sequence"/>
</dbReference>
<dbReference type="SMART" id="SM00093">
    <property type="entry name" value="SERPIN"/>
    <property type="match status" value="1"/>
</dbReference>
<accession>A0A3L6PMD6</accession>
<name>A0A3L6PMD6_PANMI</name>
<gene>
    <name evidence="5" type="ORF">C2845_PM18G04330</name>
</gene>
<protein>
    <submittedName>
        <fullName evidence="5">Non-inhibitory serpin-Z9</fullName>
    </submittedName>
</protein>
<dbReference type="GO" id="GO:0004867">
    <property type="term" value="F:serine-type endopeptidase inhibitor activity"/>
    <property type="evidence" value="ECO:0007669"/>
    <property type="project" value="InterPro"/>
</dbReference>
<feature type="region of interest" description="Disordered" evidence="3">
    <location>
        <begin position="126"/>
        <end position="180"/>
    </location>
</feature>
<feature type="region of interest" description="Disordered" evidence="3">
    <location>
        <begin position="48"/>
        <end position="86"/>
    </location>
</feature>
<dbReference type="EMBL" id="PQIB02000017">
    <property type="protein sequence ID" value="RLM58775.1"/>
    <property type="molecule type" value="Genomic_DNA"/>
</dbReference>
<feature type="compositionally biased region" description="Basic and acidic residues" evidence="3">
    <location>
        <begin position="64"/>
        <end position="86"/>
    </location>
</feature>
<dbReference type="PANTHER" id="PTHR11461:SF189">
    <property type="entry name" value="NON-INHIBITORY SERPIN-Z9-RELATED"/>
    <property type="match status" value="1"/>
</dbReference>
<feature type="compositionally biased region" description="Basic and acidic residues" evidence="3">
    <location>
        <begin position="20"/>
        <end position="31"/>
    </location>
</feature>
<dbReference type="Gene3D" id="2.30.39.10">
    <property type="entry name" value="Alpha-1-antitrypsin, domain 1"/>
    <property type="match status" value="1"/>
</dbReference>
<feature type="region of interest" description="Disordered" evidence="3">
    <location>
        <begin position="1"/>
        <end position="33"/>
    </location>
</feature>
<dbReference type="STRING" id="4540.A0A3L6PMD6"/>
<feature type="domain" description="Serpin" evidence="4">
    <location>
        <begin position="267"/>
        <end position="608"/>
    </location>
</feature>
<comment type="similarity">
    <text evidence="1 2">Belongs to the serpin family.</text>
</comment>
<dbReference type="InterPro" id="IPR023796">
    <property type="entry name" value="Serpin_dom"/>
</dbReference>
<reference evidence="6" key="1">
    <citation type="journal article" date="2019" name="Nat. Commun.">
        <title>The genome of broomcorn millet.</title>
        <authorList>
            <person name="Zou C."/>
            <person name="Miki D."/>
            <person name="Li D."/>
            <person name="Tang Q."/>
            <person name="Xiao L."/>
            <person name="Rajput S."/>
            <person name="Deng P."/>
            <person name="Jia W."/>
            <person name="Huang R."/>
            <person name="Zhang M."/>
            <person name="Sun Y."/>
            <person name="Hu J."/>
            <person name="Fu X."/>
            <person name="Schnable P.S."/>
            <person name="Li F."/>
            <person name="Zhang H."/>
            <person name="Feng B."/>
            <person name="Zhu X."/>
            <person name="Liu R."/>
            <person name="Schnable J.C."/>
            <person name="Zhu J.-K."/>
            <person name="Zhang H."/>
        </authorList>
    </citation>
    <scope>NUCLEOTIDE SEQUENCE [LARGE SCALE GENOMIC DNA]</scope>
</reference>
<dbReference type="Pfam" id="PF00079">
    <property type="entry name" value="Serpin"/>
    <property type="match status" value="1"/>
</dbReference>
<dbReference type="PROSITE" id="PS00284">
    <property type="entry name" value="SERPIN"/>
    <property type="match status" value="1"/>
</dbReference>
<dbReference type="Gene3D" id="3.30.497.10">
    <property type="entry name" value="Antithrombin, subunit I, domain 2"/>
    <property type="match status" value="1"/>
</dbReference>
<evidence type="ECO:0000256" key="3">
    <source>
        <dbReference type="SAM" id="MobiDB-lite"/>
    </source>
</evidence>
<evidence type="ECO:0000313" key="5">
    <source>
        <dbReference type="EMBL" id="RLM58775.1"/>
    </source>
</evidence>
<dbReference type="AlphaFoldDB" id="A0A3L6PMD6"/>
<evidence type="ECO:0000256" key="2">
    <source>
        <dbReference type="RuleBase" id="RU000411"/>
    </source>
</evidence>
<keyword evidence="6" id="KW-1185">Reference proteome</keyword>
<feature type="compositionally biased region" description="Polar residues" evidence="3">
    <location>
        <begin position="126"/>
        <end position="135"/>
    </location>
</feature>
<dbReference type="InterPro" id="IPR036186">
    <property type="entry name" value="Serpin_sf"/>
</dbReference>
<dbReference type="InterPro" id="IPR023795">
    <property type="entry name" value="Serpin_CS"/>
</dbReference>
<dbReference type="InterPro" id="IPR042185">
    <property type="entry name" value="Serpin_sf_2"/>
</dbReference>
<evidence type="ECO:0000256" key="1">
    <source>
        <dbReference type="ARBA" id="ARBA00009500"/>
    </source>
</evidence>
<dbReference type="Gene3D" id="2.10.310.10">
    <property type="entry name" value="Serpins superfamily"/>
    <property type="match status" value="1"/>
</dbReference>
<organism evidence="5 6">
    <name type="scientific">Panicum miliaceum</name>
    <name type="common">Proso millet</name>
    <name type="synonym">Broomcorn millet</name>
    <dbReference type="NCBI Taxonomy" id="4540"/>
    <lineage>
        <taxon>Eukaryota</taxon>
        <taxon>Viridiplantae</taxon>
        <taxon>Streptophyta</taxon>
        <taxon>Embryophyta</taxon>
        <taxon>Tracheophyta</taxon>
        <taxon>Spermatophyta</taxon>
        <taxon>Magnoliopsida</taxon>
        <taxon>Liliopsida</taxon>
        <taxon>Poales</taxon>
        <taxon>Poaceae</taxon>
        <taxon>PACMAD clade</taxon>
        <taxon>Panicoideae</taxon>
        <taxon>Panicodae</taxon>
        <taxon>Paniceae</taxon>
        <taxon>Panicinae</taxon>
        <taxon>Panicum</taxon>
        <taxon>Panicum sect. Panicum</taxon>
    </lineage>
</organism>
<proteinExistence type="inferred from homology"/>
<feature type="region of interest" description="Disordered" evidence="3">
    <location>
        <begin position="287"/>
        <end position="335"/>
    </location>
</feature>
<evidence type="ECO:0000259" key="4">
    <source>
        <dbReference type="SMART" id="SM00093"/>
    </source>
</evidence>
<dbReference type="PANTHER" id="PTHR11461">
    <property type="entry name" value="SERINE PROTEASE INHIBITOR, SERPIN"/>
    <property type="match status" value="1"/>
</dbReference>
<dbReference type="SUPFAM" id="SSF56574">
    <property type="entry name" value="Serpins"/>
    <property type="match status" value="1"/>
</dbReference>
<sequence>MGKAPGAVSPPSSSMGKAPELLRRRDGERADAAAGAEALLMEDFPPLSRVAPRSAPRRGLVVPDRGEEQRAWAHSDPPRSAWDQRMKRERTAQEIKLSLFGDPLHDLKELDLAASQLEFALAKIPSPSSCLQDPSCSDRGGRGTGTCNHPDPAQGREVVGDSGVLNPEEDNSPSSYNTGFTHEAIHDHSWRPSGPRWLWISKASAAEGVGYPARREDIRRFGHLTRRVCRLGPPPPPVKSFVAALKEGAMARKIPPLQRISKRRADYEEWMEEDDLLGLNRHREKDLRHKLQRGGGRKGSSRDPHYEGHEREHRPSSGPPPPPPPPLPVGEAPGSLTLPALTPIPWVEIRVGGNHMPEAAAKQINSWVIESTKCTVTSLQPDVSFDQNTGLVLGSVLYFGGRWLHRADIRNTAAQKFCCLDGTCVDVPFVEYDRTRLFAVHEGFKVIKLPYQQGRNERKFSMYIFLPDAHDGLFELTKKIFAEPSFLEQHLPTEKRHVDIRVPKFTVSFQIDMKEILKEMGLELPFHRDADFADMVKDDESSGPLFLSDVLHKAILEVNDKMIEEASFSMGIGKPSPAEHFVADHPFFFVIREEVSGSVIFMGHILDPSSQS</sequence>
<dbReference type="OrthoDB" id="671595at2759"/>
<dbReference type="GO" id="GO:0005615">
    <property type="term" value="C:extracellular space"/>
    <property type="evidence" value="ECO:0007669"/>
    <property type="project" value="InterPro"/>
</dbReference>
<dbReference type="InterPro" id="IPR042178">
    <property type="entry name" value="Serpin_sf_1"/>
</dbReference>
<dbReference type="InterPro" id="IPR000215">
    <property type="entry name" value="Serpin_fam"/>
</dbReference>
<feature type="compositionally biased region" description="Pro residues" evidence="3">
    <location>
        <begin position="317"/>
        <end position="328"/>
    </location>
</feature>